<accession>E1YDD9</accession>
<dbReference type="PANTHER" id="PTHR39337:SF1">
    <property type="entry name" value="BLR5642 PROTEIN"/>
    <property type="match status" value="1"/>
</dbReference>
<dbReference type="Pfam" id="PF04343">
    <property type="entry name" value="DUF488"/>
    <property type="match status" value="1"/>
</dbReference>
<proteinExistence type="predicted"/>
<gene>
    <name evidence="1" type="ORF">N47_G39070</name>
</gene>
<dbReference type="EMBL" id="FR695868">
    <property type="protein sequence ID" value="CBX28583.1"/>
    <property type="molecule type" value="Genomic_DNA"/>
</dbReference>
<protein>
    <recommendedName>
        <fullName evidence="2">DUF488 domain-containing protein</fullName>
    </recommendedName>
</protein>
<name>E1YDD9_9BACT</name>
<dbReference type="InterPro" id="IPR007438">
    <property type="entry name" value="DUF488"/>
</dbReference>
<dbReference type="AlphaFoldDB" id="E1YDD9"/>
<sequence length="147" mass="17294">MNKIKLFTMGFTKKNAETFFEKLKKFGAVKLIDIRLNNVSQLAGFTKKDDLIYFLKKICTCDYMHEPLLAPTKEILDAYKKKEITWAEYEKRFNDLLISRKAHTLLSVSELHMACLLCSEPTPDKCHRRLVAEFFKRSFEDIEIIHL</sequence>
<evidence type="ECO:0008006" key="2">
    <source>
        <dbReference type="Google" id="ProtNLM"/>
    </source>
</evidence>
<evidence type="ECO:0000313" key="1">
    <source>
        <dbReference type="EMBL" id="CBX28583.1"/>
    </source>
</evidence>
<dbReference type="PANTHER" id="PTHR39337">
    <property type="entry name" value="BLR5642 PROTEIN"/>
    <property type="match status" value="1"/>
</dbReference>
<organism evidence="1">
    <name type="scientific">uncultured Desulfobacterium sp</name>
    <dbReference type="NCBI Taxonomy" id="201089"/>
    <lineage>
        <taxon>Bacteria</taxon>
        <taxon>Pseudomonadati</taxon>
        <taxon>Thermodesulfobacteriota</taxon>
        <taxon>Desulfobacteria</taxon>
        <taxon>Desulfobacterales</taxon>
        <taxon>Desulfobacteriaceae</taxon>
        <taxon>Desulfobacterium</taxon>
        <taxon>environmental samples</taxon>
    </lineage>
</organism>
<reference evidence="1" key="1">
    <citation type="journal article" date="2011" name="Environ. Microbiol.">
        <title>Genomic insights into the metabolic potential of the polycyclic aromatic hydrocarbon degrading sulfate-reducing Deltaproteobacterium N47.</title>
        <authorList>
            <person name="Bergmann F."/>
            <person name="Selesi D."/>
            <person name="Weinmaier T."/>
            <person name="Tischler P."/>
            <person name="Rattei T."/>
            <person name="Meckenstock R.U."/>
        </authorList>
    </citation>
    <scope>NUCLEOTIDE SEQUENCE</scope>
</reference>